<dbReference type="AlphaFoldDB" id="A0A0C3CJM9"/>
<protein>
    <submittedName>
        <fullName evidence="1">Uncharacterized protein</fullName>
    </submittedName>
</protein>
<evidence type="ECO:0000313" key="2">
    <source>
        <dbReference type="Proteomes" id="UP000054166"/>
    </source>
</evidence>
<dbReference type="EMBL" id="KN832974">
    <property type="protein sequence ID" value="KIM89947.1"/>
    <property type="molecule type" value="Genomic_DNA"/>
</dbReference>
<keyword evidence="2" id="KW-1185">Reference proteome</keyword>
<dbReference type="HOGENOM" id="CLU_2210954_0_0_1"/>
<sequence>MAVISLCSNLRKLSISVVDRNTDSRSHPDAYTAKWFFDALETLYLPPHIEILSVELRIPTHENKWVFKGHPVKNSLARKYPTLRAIKFTGDITFTWIAPKELGAIGN</sequence>
<reference evidence="1 2" key="1">
    <citation type="submission" date="2014-04" db="EMBL/GenBank/DDBJ databases">
        <authorList>
            <consortium name="DOE Joint Genome Institute"/>
            <person name="Kuo A."/>
            <person name="Tarkka M."/>
            <person name="Buscot F."/>
            <person name="Kohler A."/>
            <person name="Nagy L.G."/>
            <person name="Floudas D."/>
            <person name="Copeland A."/>
            <person name="Barry K.W."/>
            <person name="Cichocki N."/>
            <person name="Veneault-Fourrey C."/>
            <person name="LaButti K."/>
            <person name="Lindquist E.A."/>
            <person name="Lipzen A."/>
            <person name="Lundell T."/>
            <person name="Morin E."/>
            <person name="Murat C."/>
            <person name="Sun H."/>
            <person name="Tunlid A."/>
            <person name="Henrissat B."/>
            <person name="Grigoriev I.V."/>
            <person name="Hibbett D.S."/>
            <person name="Martin F."/>
            <person name="Nordberg H.P."/>
            <person name="Cantor M.N."/>
            <person name="Hua S.X."/>
        </authorList>
    </citation>
    <scope>NUCLEOTIDE SEQUENCE [LARGE SCALE GENOMIC DNA]</scope>
    <source>
        <strain evidence="1 2">F 1598</strain>
    </source>
</reference>
<reference evidence="2" key="2">
    <citation type="submission" date="2015-01" db="EMBL/GenBank/DDBJ databases">
        <title>Evolutionary Origins and Diversification of the Mycorrhizal Mutualists.</title>
        <authorList>
            <consortium name="DOE Joint Genome Institute"/>
            <consortium name="Mycorrhizal Genomics Consortium"/>
            <person name="Kohler A."/>
            <person name="Kuo A."/>
            <person name="Nagy L.G."/>
            <person name="Floudas D."/>
            <person name="Copeland A."/>
            <person name="Barry K.W."/>
            <person name="Cichocki N."/>
            <person name="Veneault-Fourrey C."/>
            <person name="LaButti K."/>
            <person name="Lindquist E.A."/>
            <person name="Lipzen A."/>
            <person name="Lundell T."/>
            <person name="Morin E."/>
            <person name="Murat C."/>
            <person name="Riley R."/>
            <person name="Ohm R."/>
            <person name="Sun H."/>
            <person name="Tunlid A."/>
            <person name="Henrissat B."/>
            <person name="Grigoriev I.V."/>
            <person name="Hibbett D.S."/>
            <person name="Martin F."/>
        </authorList>
    </citation>
    <scope>NUCLEOTIDE SEQUENCE [LARGE SCALE GENOMIC DNA]</scope>
    <source>
        <strain evidence="2">F 1598</strain>
    </source>
</reference>
<accession>A0A0C3CJM9</accession>
<dbReference type="InParanoid" id="A0A0C3CJM9"/>
<proteinExistence type="predicted"/>
<dbReference type="Proteomes" id="UP000054166">
    <property type="component" value="Unassembled WGS sequence"/>
</dbReference>
<evidence type="ECO:0000313" key="1">
    <source>
        <dbReference type="EMBL" id="KIM89947.1"/>
    </source>
</evidence>
<name>A0A0C3CJM9_PILCF</name>
<gene>
    <name evidence="1" type="ORF">PILCRDRAFT_2210</name>
</gene>
<organism evidence="1 2">
    <name type="scientific">Piloderma croceum (strain F 1598)</name>
    <dbReference type="NCBI Taxonomy" id="765440"/>
    <lineage>
        <taxon>Eukaryota</taxon>
        <taxon>Fungi</taxon>
        <taxon>Dikarya</taxon>
        <taxon>Basidiomycota</taxon>
        <taxon>Agaricomycotina</taxon>
        <taxon>Agaricomycetes</taxon>
        <taxon>Agaricomycetidae</taxon>
        <taxon>Atheliales</taxon>
        <taxon>Atheliaceae</taxon>
        <taxon>Piloderma</taxon>
    </lineage>
</organism>